<proteinExistence type="predicted"/>
<feature type="transmembrane region" description="Helical" evidence="1">
    <location>
        <begin position="67"/>
        <end position="100"/>
    </location>
</feature>
<organism evidence="2 3">
    <name type="scientific">Levilactobacillus tongjiangensis</name>
    <dbReference type="NCBI Taxonomy" id="2486023"/>
    <lineage>
        <taxon>Bacteria</taxon>
        <taxon>Bacillati</taxon>
        <taxon>Bacillota</taxon>
        <taxon>Bacilli</taxon>
        <taxon>Lactobacillales</taxon>
        <taxon>Lactobacillaceae</taxon>
        <taxon>Levilactobacillus</taxon>
    </lineage>
</organism>
<reference evidence="3" key="1">
    <citation type="journal article" date="2019" name="Int. J. Syst. Evol. Microbiol.">
        <title>The Global Catalogue of Microorganisms (GCM) 10K type strain sequencing project: providing services to taxonomists for standard genome sequencing and annotation.</title>
        <authorList>
            <consortium name="The Broad Institute Genomics Platform"/>
            <consortium name="The Broad Institute Genome Sequencing Center for Infectious Disease"/>
            <person name="Wu L."/>
            <person name="Ma J."/>
        </authorList>
    </citation>
    <scope>NUCLEOTIDE SEQUENCE [LARGE SCALE GENOMIC DNA]</scope>
    <source>
        <strain evidence="3">CCM 8905</strain>
    </source>
</reference>
<keyword evidence="1" id="KW-0812">Transmembrane</keyword>
<evidence type="ECO:0000313" key="3">
    <source>
        <dbReference type="Proteomes" id="UP001596254"/>
    </source>
</evidence>
<feature type="transmembrane region" description="Helical" evidence="1">
    <location>
        <begin position="21"/>
        <end position="47"/>
    </location>
</feature>
<keyword evidence="1" id="KW-1133">Transmembrane helix</keyword>
<keyword evidence="3" id="KW-1185">Reference proteome</keyword>
<evidence type="ECO:0000256" key="1">
    <source>
        <dbReference type="SAM" id="Phobius"/>
    </source>
</evidence>
<name>A0ABW1SUH6_9LACO</name>
<sequence length="108" mass="11967">MSQESAYIQLEKSTLQRTITIIVMVMGIITLLATLGLLMWVIVPMVLHGSGLKSIWDTWHPELTGWGAVRCIGAILTSFLVICIELLVIGLPTVIAIKIMEFVDKSDR</sequence>
<dbReference type="RefSeq" id="WP_225360278.1">
    <property type="nucleotide sequence ID" value="NZ_JBHSSK010000036.1"/>
</dbReference>
<evidence type="ECO:0008006" key="4">
    <source>
        <dbReference type="Google" id="ProtNLM"/>
    </source>
</evidence>
<dbReference type="Proteomes" id="UP001596254">
    <property type="component" value="Unassembled WGS sequence"/>
</dbReference>
<evidence type="ECO:0000313" key="2">
    <source>
        <dbReference type="EMBL" id="MFC6208176.1"/>
    </source>
</evidence>
<gene>
    <name evidence="2" type="ORF">ACFP1G_11970</name>
</gene>
<dbReference type="EMBL" id="JBHSSK010000036">
    <property type="protein sequence ID" value="MFC6208176.1"/>
    <property type="molecule type" value="Genomic_DNA"/>
</dbReference>
<keyword evidence="1" id="KW-0472">Membrane</keyword>
<accession>A0ABW1SUH6</accession>
<protein>
    <recommendedName>
        <fullName evidence="4">Phosphate ABC transporter permease</fullName>
    </recommendedName>
</protein>
<comment type="caution">
    <text evidence="2">The sequence shown here is derived from an EMBL/GenBank/DDBJ whole genome shotgun (WGS) entry which is preliminary data.</text>
</comment>